<dbReference type="Proteomes" id="UP000694416">
    <property type="component" value="Unplaced"/>
</dbReference>
<evidence type="ECO:0000256" key="12">
    <source>
        <dbReference type="SAM" id="Phobius"/>
    </source>
</evidence>
<evidence type="ECO:0000256" key="5">
    <source>
        <dbReference type="ARBA" id="ARBA00022989"/>
    </source>
</evidence>
<dbReference type="Ensembl" id="ENSPTET00000049525.1">
    <property type="protein sequence ID" value="ENSPTEP00000036512.1"/>
    <property type="gene ID" value="ENSPTEG00000034302.1"/>
</dbReference>
<evidence type="ECO:0000256" key="2">
    <source>
        <dbReference type="ARBA" id="ARBA00012210"/>
    </source>
</evidence>
<dbReference type="EC" id="2.3.1.225" evidence="2"/>
<evidence type="ECO:0000256" key="11">
    <source>
        <dbReference type="SAM" id="MobiDB-lite"/>
    </source>
</evidence>
<evidence type="ECO:0000256" key="3">
    <source>
        <dbReference type="ARBA" id="ARBA00022679"/>
    </source>
</evidence>
<dbReference type="GO" id="GO:0019706">
    <property type="term" value="F:protein-cysteine S-palmitoyltransferase activity"/>
    <property type="evidence" value="ECO:0007669"/>
    <property type="project" value="UniProtKB-EC"/>
</dbReference>
<evidence type="ECO:0000313" key="15">
    <source>
        <dbReference type="Proteomes" id="UP000694416"/>
    </source>
</evidence>
<dbReference type="GO" id="GO:0006612">
    <property type="term" value="P:protein targeting to membrane"/>
    <property type="evidence" value="ECO:0007669"/>
    <property type="project" value="TreeGrafter"/>
</dbReference>
<dbReference type="InterPro" id="IPR039859">
    <property type="entry name" value="PFA4/ZDH16/20/ERF2-like"/>
</dbReference>
<dbReference type="GO" id="GO:0005783">
    <property type="term" value="C:endoplasmic reticulum"/>
    <property type="evidence" value="ECO:0007669"/>
    <property type="project" value="TreeGrafter"/>
</dbReference>
<keyword evidence="3" id="KW-0808">Transferase</keyword>
<evidence type="ECO:0000256" key="9">
    <source>
        <dbReference type="ARBA" id="ARBA00023315"/>
    </source>
</evidence>
<sequence length="1114" mass="131508">MSIYKENKLLEKVNFDKIHNVQIYGENKVYCNGCMVSGPSLCTIISSFLMVLIPVVIFHAFTSTWLFKKDIYFITMSNAFFFILTTYTFLKTSFMDPGIIPRQASVLNMYDDVVQQYREKHPPKQKEILINGNFYKLKYCYTCNIYRGIRTVHCSICDNCVENFDHHCPWVGNCIGARNYRYFVYFVFNLYVLISITLGASIYKLTICISSLSNQGYNKEKIFIHIWTMAADSVFLIIYTVLTLWFVIGLLCYHIYTIITNQTTYEQIKSFYQNDNPFNIGVINNVKEFLFSKTRKSYINFINPHLQVIDNNGIHNVLTFTDKEVEVDRESSDMFFSPTSSNRRYNSSGDDNDYADVNVDVGLSVGLDEGLDDNNDGRNYDVYKDIRNVSNSKLLLDRTLLLQHKHKQKYQPFDKVKKKGINKSYMDKKRMVRKSRKSFERYNMTKVNVSSNKFITKPTFFKYKKKKNSNFNKQKIIYSNKTNNFSSKYTNDDFEEMNNYIEKKIINLYNTVGSLYIQKDIQSNSSTNNSNSNSNSNNNNNNNNNNTGNSTYYENQINYTIDISSDEFSNYDYEKKNCNSYDDIINVNKNIDNYVISMQNYKEGNDMSNVGDIKESNKMGKTDKTNCGKYIKKKNDIKYANQVNCFNKLTHLKKQLEHPILYKRKISFIKALKKKVQMYYIIKHSNSKQKENAKKNAKKSVTKNATKSAKKETMCCTAKKNIFYEKDKKKKKNVHNISNVLTIANSKKKNKKKTNTLNNQSNILSADCDFNTNYDYNNDNDDYNYNDNYNDNDNYNYDYSHNNYDYNHDYNHRYNYYNQNYDCDDDNKTNQITVDSHCYNNYVIKKKRYKEKYYCNNSYYYSYSNIGEKKNIMTELKKNIIMSTFYNDNLDKRIGSNNINIFMLKKNVKKKKKMNIDTNKMNKKMINNSNEIDAEVETRVGANVVTNGSKKKQLRDNFSTSNFSEICNNYNNELENLSKFSGLKYMKVYKRKRKKKKIKILRKKQMKFLFKKNKKYIDLRYHNNCNWNETNASYQNIKLLPSKEYETNHKYFTDVKKTQLNNAQLLNYLICKYNKNQNNLNNIQKTKVSKFFDLFTSFAIIINCIHIPPNYDSA</sequence>
<feature type="transmembrane region" description="Helical" evidence="12">
    <location>
        <begin position="38"/>
        <end position="59"/>
    </location>
</feature>
<keyword evidence="15" id="KW-1185">Reference proteome</keyword>
<evidence type="ECO:0000256" key="4">
    <source>
        <dbReference type="ARBA" id="ARBA00022692"/>
    </source>
</evidence>
<dbReference type="GO" id="GO:0005794">
    <property type="term" value="C:Golgi apparatus"/>
    <property type="evidence" value="ECO:0007669"/>
    <property type="project" value="TreeGrafter"/>
</dbReference>
<accession>A0A8C9IGQ7</accession>
<evidence type="ECO:0000256" key="8">
    <source>
        <dbReference type="ARBA" id="ARBA00023288"/>
    </source>
</evidence>
<dbReference type="PANTHER" id="PTHR22883:SF43">
    <property type="entry name" value="PALMITOYLTRANSFERASE APP"/>
    <property type="match status" value="1"/>
</dbReference>
<feature type="transmembrane region" description="Helical" evidence="12">
    <location>
        <begin position="224"/>
        <end position="256"/>
    </location>
</feature>
<evidence type="ECO:0000256" key="10">
    <source>
        <dbReference type="ARBA" id="ARBA00048048"/>
    </source>
</evidence>
<proteinExistence type="predicted"/>
<keyword evidence="8" id="KW-0449">Lipoprotein</keyword>
<protein>
    <recommendedName>
        <fullName evidence="2">protein S-acyltransferase</fullName>
        <ecNumber evidence="2">2.3.1.225</ecNumber>
    </recommendedName>
</protein>
<comment type="subcellular location">
    <subcellularLocation>
        <location evidence="1">Endomembrane system</location>
        <topology evidence="1">Multi-pass membrane protein</topology>
    </subcellularLocation>
</comment>
<keyword evidence="4 12" id="KW-0812">Transmembrane</keyword>
<keyword evidence="5 12" id="KW-1133">Transmembrane helix</keyword>
<reference evidence="14" key="2">
    <citation type="submission" date="2025-09" db="UniProtKB">
        <authorList>
            <consortium name="Ensembl"/>
        </authorList>
    </citation>
    <scope>IDENTIFICATION</scope>
</reference>
<feature type="transmembrane region" description="Helical" evidence="12">
    <location>
        <begin position="182"/>
        <end position="203"/>
    </location>
</feature>
<dbReference type="PANTHER" id="PTHR22883">
    <property type="entry name" value="ZINC FINGER DHHC DOMAIN CONTAINING PROTEIN"/>
    <property type="match status" value="1"/>
</dbReference>
<name>A0A8C9IGQ7_9PRIM</name>
<comment type="catalytic activity">
    <reaction evidence="10">
        <text>L-cysteinyl-[protein] + hexadecanoyl-CoA = S-hexadecanoyl-L-cysteinyl-[protein] + CoA</text>
        <dbReference type="Rhea" id="RHEA:36683"/>
        <dbReference type="Rhea" id="RHEA-COMP:10131"/>
        <dbReference type="Rhea" id="RHEA-COMP:11032"/>
        <dbReference type="ChEBI" id="CHEBI:29950"/>
        <dbReference type="ChEBI" id="CHEBI:57287"/>
        <dbReference type="ChEBI" id="CHEBI:57379"/>
        <dbReference type="ChEBI" id="CHEBI:74151"/>
        <dbReference type="EC" id="2.3.1.225"/>
    </reaction>
</comment>
<dbReference type="InterPro" id="IPR001594">
    <property type="entry name" value="Palmitoyltrfase_DHHC"/>
</dbReference>
<dbReference type="Pfam" id="PF01529">
    <property type="entry name" value="DHHC"/>
    <property type="match status" value="1"/>
</dbReference>
<dbReference type="AlphaFoldDB" id="A0A8C9IGQ7"/>
<evidence type="ECO:0000256" key="1">
    <source>
        <dbReference type="ARBA" id="ARBA00004127"/>
    </source>
</evidence>
<dbReference type="PROSITE" id="PS50216">
    <property type="entry name" value="DHHC"/>
    <property type="match status" value="1"/>
</dbReference>
<reference evidence="14" key="1">
    <citation type="submission" date="2025-08" db="UniProtKB">
        <authorList>
            <consortium name="Ensembl"/>
        </authorList>
    </citation>
    <scope>IDENTIFICATION</scope>
</reference>
<keyword evidence="6 12" id="KW-0472">Membrane</keyword>
<evidence type="ECO:0000313" key="14">
    <source>
        <dbReference type="Ensembl" id="ENSPTEP00000036512.1"/>
    </source>
</evidence>
<feature type="transmembrane region" description="Helical" evidence="12">
    <location>
        <begin position="71"/>
        <end position="90"/>
    </location>
</feature>
<evidence type="ECO:0000256" key="7">
    <source>
        <dbReference type="ARBA" id="ARBA00023139"/>
    </source>
</evidence>
<keyword evidence="9" id="KW-0012">Acyltransferase</keyword>
<organism evidence="14 15">
    <name type="scientific">Piliocolobus tephrosceles</name>
    <name type="common">Ugandan red Colobus</name>
    <dbReference type="NCBI Taxonomy" id="591936"/>
    <lineage>
        <taxon>Eukaryota</taxon>
        <taxon>Metazoa</taxon>
        <taxon>Chordata</taxon>
        <taxon>Craniata</taxon>
        <taxon>Vertebrata</taxon>
        <taxon>Euteleostomi</taxon>
        <taxon>Mammalia</taxon>
        <taxon>Eutheria</taxon>
        <taxon>Euarchontoglires</taxon>
        <taxon>Primates</taxon>
        <taxon>Haplorrhini</taxon>
        <taxon>Catarrhini</taxon>
        <taxon>Cercopithecidae</taxon>
        <taxon>Colobinae</taxon>
        <taxon>Piliocolobus</taxon>
    </lineage>
</organism>
<keyword evidence="7" id="KW-0564">Palmitate</keyword>
<feature type="domain" description="Palmitoyltransferase DHHC" evidence="13">
    <location>
        <begin position="134"/>
        <end position="269"/>
    </location>
</feature>
<feature type="region of interest" description="Disordered" evidence="11">
    <location>
        <begin position="523"/>
        <end position="551"/>
    </location>
</feature>
<evidence type="ECO:0000259" key="13">
    <source>
        <dbReference type="Pfam" id="PF01529"/>
    </source>
</evidence>
<evidence type="ECO:0000256" key="6">
    <source>
        <dbReference type="ARBA" id="ARBA00023136"/>
    </source>
</evidence>